<protein>
    <submittedName>
        <fullName evidence="11">Uncharacterized protein</fullName>
    </submittedName>
</protein>
<feature type="domain" description="SMP-LTD" evidence="10">
    <location>
        <begin position="331"/>
        <end position="528"/>
    </location>
</feature>
<evidence type="ECO:0000256" key="5">
    <source>
        <dbReference type="ARBA" id="ARBA00023136"/>
    </source>
</evidence>
<feature type="compositionally biased region" description="Polar residues" evidence="7">
    <location>
        <begin position="710"/>
        <end position="723"/>
    </location>
</feature>
<keyword evidence="12" id="KW-1185">Reference proteome</keyword>
<keyword evidence="5 8" id="KW-0472">Membrane</keyword>
<sequence>MIQLLEVLAMLWGFLLSLIPGTIYLLASTIAVWFTWKTGHMRQEKALRSARVRWDHTQKTLEGFESVEMQTTEWANTFFRQVWIPVLEPQLAEIAKASAQQALQKVNSPLCALDLARTCLRELVATCTSILLQGAHGLEGAKAGILLQGAHGLEGDMAGILLQGAHGLEGAMAGILLQGAHGLEGAMAGILLQGAHGLEGAKAGILLQGAHGLEGDMAGILLQGAHGLEGAMAGILLQGSHGLEGATAGILLQGAHGLEGAMAASSFKQHTAVTAPWPASSFKEHTALKAPWPASSFKERTASKAPWPASSFKEHTALKAPWPASSFKERTASKAPWPASSVKEHTASKAPWPASSFKEHTALKAPWHEVAKLQSKSGSLYVKDARVEEFTLGAVPPVFKAATIRHNRAKEYLQFEMDMSFITVGFSSVLEMRVQPHKFLPLFALRMEAENVAVSGRLLLGFHLIDRPPGVAGVDVSFVERPRMDIEFKPLGLPLSQVPGVAQWLNEIVSSQVDKMFVEPKRDYVDTESIYSKYLAQTKGGAEGVLVVMLDSCRNLDRMADADRCNPYCEVRFGGNVLRTKIARSTVDPDFKSHFNFPVHSKTAKDVVKIRCLDWDAVGEPEIIGKCDLALKWNDIPVKAKSSVKPLEMVMPFERGKGTLNVRLLVLAPVEKQQSKTSKSRQELPSGLPLKSPLNTGDAESPLESRVSETKAQQTPPHTSHVTRSMRGVSSPDSEDQRSADAVCPGTADTSKSAGTNSLNLLLQIAELEQALKREHNTAQETEAKLAAKISRLEERLTAEQHRRKCEELRQLIEGAPFIMHPSTVRGRKVRHVWYNVTEGVIRWAPVSKTLGQHPGLGASKGESGECKKILVSEIKKVHQGNAYFRSSLRSTQVRSKSAWSKKSIFGRVSWEVEDEPKKSTVVDSHNCFSLVLREGNSAGAESINLELPESGNGRGIQEWVSAFTRIITDGQNDAAVVPSKLKMDLSGLLGDQANVMP</sequence>
<dbReference type="AlphaFoldDB" id="A0AAE0LFF0"/>
<keyword evidence="2" id="KW-0813">Transport</keyword>
<dbReference type="InterPro" id="IPR031468">
    <property type="entry name" value="SMP_LBD"/>
</dbReference>
<dbReference type="GO" id="GO:0008289">
    <property type="term" value="F:lipid binding"/>
    <property type="evidence" value="ECO:0007669"/>
    <property type="project" value="UniProtKB-KW"/>
</dbReference>
<dbReference type="GO" id="GO:0016020">
    <property type="term" value="C:membrane"/>
    <property type="evidence" value="ECO:0007669"/>
    <property type="project" value="UniProtKB-SubCell"/>
</dbReference>
<dbReference type="InterPro" id="IPR035892">
    <property type="entry name" value="C2_domain_sf"/>
</dbReference>
<dbReference type="PROSITE" id="PS51847">
    <property type="entry name" value="SMP"/>
    <property type="match status" value="1"/>
</dbReference>
<keyword evidence="8" id="KW-0812">Transmembrane</keyword>
<feature type="domain" description="C2" evidence="9">
    <location>
        <begin position="526"/>
        <end position="647"/>
    </location>
</feature>
<dbReference type="Pfam" id="PF00168">
    <property type="entry name" value="C2"/>
    <property type="match status" value="1"/>
</dbReference>
<dbReference type="Gene3D" id="2.60.40.150">
    <property type="entry name" value="C2 domain"/>
    <property type="match status" value="1"/>
</dbReference>
<dbReference type="InterPro" id="IPR000008">
    <property type="entry name" value="C2_dom"/>
</dbReference>
<dbReference type="Gene3D" id="2.30.29.30">
    <property type="entry name" value="Pleckstrin-homology domain (PH domain)/Phosphotyrosine-binding domain (PTB)"/>
    <property type="match status" value="1"/>
</dbReference>
<accession>A0AAE0LFF0</accession>
<keyword evidence="3" id="KW-0445">Lipid transport</keyword>
<comment type="caution">
    <text evidence="11">The sequence shown here is derived from an EMBL/GenBank/DDBJ whole genome shotgun (WGS) entry which is preliminary data.</text>
</comment>
<proteinExistence type="predicted"/>
<comment type="subcellular location">
    <subcellularLocation>
        <location evidence="1">Membrane</location>
    </subcellularLocation>
</comment>
<dbReference type="Proteomes" id="UP001190700">
    <property type="component" value="Unassembled WGS sequence"/>
</dbReference>
<evidence type="ECO:0000256" key="2">
    <source>
        <dbReference type="ARBA" id="ARBA00022448"/>
    </source>
</evidence>
<dbReference type="InterPro" id="IPR011993">
    <property type="entry name" value="PH-like_dom_sf"/>
</dbReference>
<evidence type="ECO:0000313" key="11">
    <source>
        <dbReference type="EMBL" id="KAK3283248.1"/>
    </source>
</evidence>
<evidence type="ECO:0000256" key="7">
    <source>
        <dbReference type="SAM" id="MobiDB-lite"/>
    </source>
</evidence>
<feature type="transmembrane region" description="Helical" evidence="8">
    <location>
        <begin position="12"/>
        <end position="36"/>
    </location>
</feature>
<dbReference type="CDD" id="cd21669">
    <property type="entry name" value="SMP_SF"/>
    <property type="match status" value="1"/>
</dbReference>
<gene>
    <name evidence="11" type="ORF">CYMTET_9048</name>
</gene>
<keyword evidence="8" id="KW-1133">Transmembrane helix</keyword>
<dbReference type="SMART" id="SM00239">
    <property type="entry name" value="C2"/>
    <property type="match status" value="1"/>
</dbReference>
<evidence type="ECO:0000256" key="1">
    <source>
        <dbReference type="ARBA" id="ARBA00004370"/>
    </source>
</evidence>
<evidence type="ECO:0000256" key="8">
    <source>
        <dbReference type="SAM" id="Phobius"/>
    </source>
</evidence>
<evidence type="ECO:0000259" key="9">
    <source>
        <dbReference type="PROSITE" id="PS50004"/>
    </source>
</evidence>
<dbReference type="InterPro" id="IPR052847">
    <property type="entry name" value="Ext_Synaptotagmin/KAHRP-like"/>
</dbReference>
<dbReference type="PROSITE" id="PS50004">
    <property type="entry name" value="C2"/>
    <property type="match status" value="1"/>
</dbReference>
<dbReference type="EMBL" id="LGRX02002945">
    <property type="protein sequence ID" value="KAK3283248.1"/>
    <property type="molecule type" value="Genomic_DNA"/>
</dbReference>
<organism evidence="11 12">
    <name type="scientific">Cymbomonas tetramitiformis</name>
    <dbReference type="NCBI Taxonomy" id="36881"/>
    <lineage>
        <taxon>Eukaryota</taxon>
        <taxon>Viridiplantae</taxon>
        <taxon>Chlorophyta</taxon>
        <taxon>Pyramimonadophyceae</taxon>
        <taxon>Pyramimonadales</taxon>
        <taxon>Pyramimonadaceae</taxon>
        <taxon>Cymbomonas</taxon>
    </lineage>
</organism>
<dbReference type="PANTHER" id="PTHR47042:SF4">
    <property type="entry name" value="OS02G0313700 PROTEIN"/>
    <property type="match status" value="1"/>
</dbReference>
<feature type="region of interest" description="Disordered" evidence="7">
    <location>
        <begin position="672"/>
        <end position="755"/>
    </location>
</feature>
<dbReference type="SUPFAM" id="SSF49562">
    <property type="entry name" value="C2 domain (Calcium/lipid-binding domain, CaLB)"/>
    <property type="match status" value="1"/>
</dbReference>
<dbReference type="GO" id="GO:0006869">
    <property type="term" value="P:lipid transport"/>
    <property type="evidence" value="ECO:0007669"/>
    <property type="project" value="UniProtKB-KW"/>
</dbReference>
<evidence type="ECO:0000256" key="3">
    <source>
        <dbReference type="ARBA" id="ARBA00023055"/>
    </source>
</evidence>
<evidence type="ECO:0000259" key="10">
    <source>
        <dbReference type="PROSITE" id="PS51847"/>
    </source>
</evidence>
<dbReference type="CDD" id="cd00030">
    <property type="entry name" value="C2"/>
    <property type="match status" value="1"/>
</dbReference>
<evidence type="ECO:0000256" key="4">
    <source>
        <dbReference type="ARBA" id="ARBA00023121"/>
    </source>
</evidence>
<name>A0AAE0LFF0_9CHLO</name>
<dbReference type="PANTHER" id="PTHR47042">
    <property type="entry name" value="C2 DOMAIN-CONTAINING PROTEIN-LIKE"/>
    <property type="match status" value="1"/>
</dbReference>
<evidence type="ECO:0000313" key="12">
    <source>
        <dbReference type="Proteomes" id="UP001190700"/>
    </source>
</evidence>
<reference evidence="11 12" key="1">
    <citation type="journal article" date="2015" name="Genome Biol. Evol.">
        <title>Comparative Genomics of a Bacterivorous Green Alga Reveals Evolutionary Causalities and Consequences of Phago-Mixotrophic Mode of Nutrition.</title>
        <authorList>
            <person name="Burns J.A."/>
            <person name="Paasch A."/>
            <person name="Narechania A."/>
            <person name="Kim E."/>
        </authorList>
    </citation>
    <scope>NUCLEOTIDE SEQUENCE [LARGE SCALE GENOMIC DNA]</scope>
    <source>
        <strain evidence="11 12">PLY_AMNH</strain>
    </source>
</reference>
<keyword evidence="4" id="KW-0446">Lipid-binding</keyword>
<evidence type="ECO:0000256" key="6">
    <source>
        <dbReference type="SAM" id="Coils"/>
    </source>
</evidence>
<keyword evidence="6" id="KW-0175">Coiled coil</keyword>
<feature type="coiled-coil region" evidence="6">
    <location>
        <begin position="765"/>
        <end position="810"/>
    </location>
</feature>